<dbReference type="EMBL" id="BLXT01001916">
    <property type="protein sequence ID" value="GFN89262.1"/>
    <property type="molecule type" value="Genomic_DNA"/>
</dbReference>
<evidence type="ECO:0000256" key="1">
    <source>
        <dbReference type="SAM" id="MobiDB-lite"/>
    </source>
</evidence>
<reference evidence="3 4" key="1">
    <citation type="journal article" date="2021" name="Elife">
        <title>Chloroplast acquisition without the gene transfer in kleptoplastic sea slugs, Plakobranchus ocellatus.</title>
        <authorList>
            <person name="Maeda T."/>
            <person name="Takahashi S."/>
            <person name="Yoshida T."/>
            <person name="Shimamura S."/>
            <person name="Takaki Y."/>
            <person name="Nagai Y."/>
            <person name="Toyoda A."/>
            <person name="Suzuki Y."/>
            <person name="Arimoto A."/>
            <person name="Ishii H."/>
            <person name="Satoh N."/>
            <person name="Nishiyama T."/>
            <person name="Hasebe M."/>
            <person name="Maruyama T."/>
            <person name="Minagawa J."/>
            <person name="Obokata J."/>
            <person name="Shigenobu S."/>
        </authorList>
    </citation>
    <scope>NUCLEOTIDE SEQUENCE [LARGE SCALE GENOMIC DNA]</scope>
</reference>
<dbReference type="Proteomes" id="UP000735302">
    <property type="component" value="Unassembled WGS sequence"/>
</dbReference>
<evidence type="ECO:0000259" key="2">
    <source>
        <dbReference type="Pfam" id="PF02759"/>
    </source>
</evidence>
<gene>
    <name evidence="3" type="ORF">PoB_001576800</name>
</gene>
<evidence type="ECO:0000313" key="4">
    <source>
        <dbReference type="Proteomes" id="UP000735302"/>
    </source>
</evidence>
<organism evidence="3 4">
    <name type="scientific">Plakobranchus ocellatus</name>
    <dbReference type="NCBI Taxonomy" id="259542"/>
    <lineage>
        <taxon>Eukaryota</taxon>
        <taxon>Metazoa</taxon>
        <taxon>Spiralia</taxon>
        <taxon>Lophotrochozoa</taxon>
        <taxon>Mollusca</taxon>
        <taxon>Gastropoda</taxon>
        <taxon>Heterobranchia</taxon>
        <taxon>Euthyneura</taxon>
        <taxon>Panpulmonata</taxon>
        <taxon>Sacoglossa</taxon>
        <taxon>Placobranchoidea</taxon>
        <taxon>Plakobranchidae</taxon>
        <taxon>Plakobranchus</taxon>
    </lineage>
</organism>
<evidence type="ECO:0000313" key="3">
    <source>
        <dbReference type="EMBL" id="GFN89262.1"/>
    </source>
</evidence>
<sequence length="209" mass="22746">MADAEEEEDHERQCQELLLKLKRTTESLLARQSVSGAWTTYGALRRVVDDTENILSHRIREDSATQGSEGSFWGFVQGLKWLSPSLAPMIDKVNRHSGAQKGGGGRSHPEAARAWLTESVQDHSLLPQLDILLANDEHLHSFYHASLQQGDLRLSGPPSGQGAGGGAQACDGRNPADLRADSQAIVPPTPLTDFGKVIVMVVLEHPSRQ</sequence>
<accession>A0AAV3Z3S2</accession>
<protein>
    <recommendedName>
        <fullName evidence="2">RUN domain-containing protein</fullName>
    </recommendedName>
</protein>
<dbReference type="InterPro" id="IPR004012">
    <property type="entry name" value="Run_dom"/>
</dbReference>
<dbReference type="SUPFAM" id="SSF140741">
    <property type="entry name" value="RUN domain-like"/>
    <property type="match status" value="1"/>
</dbReference>
<feature type="region of interest" description="Disordered" evidence="1">
    <location>
        <begin position="152"/>
        <end position="175"/>
    </location>
</feature>
<keyword evidence="4" id="KW-1185">Reference proteome</keyword>
<dbReference type="Pfam" id="PF02759">
    <property type="entry name" value="RUN"/>
    <property type="match status" value="1"/>
</dbReference>
<name>A0AAV3Z3S2_9GAST</name>
<proteinExistence type="predicted"/>
<feature type="domain" description="RUN" evidence="2">
    <location>
        <begin position="52"/>
        <end position="145"/>
    </location>
</feature>
<dbReference type="InterPro" id="IPR037213">
    <property type="entry name" value="Run_dom_sf"/>
</dbReference>
<comment type="caution">
    <text evidence="3">The sequence shown here is derived from an EMBL/GenBank/DDBJ whole genome shotgun (WGS) entry which is preliminary data.</text>
</comment>
<dbReference type="Gene3D" id="1.20.58.900">
    <property type="match status" value="1"/>
</dbReference>
<dbReference type="AlphaFoldDB" id="A0AAV3Z3S2"/>